<evidence type="ECO:0008006" key="4">
    <source>
        <dbReference type="Google" id="ProtNLM"/>
    </source>
</evidence>
<evidence type="ECO:0000313" key="2">
    <source>
        <dbReference type="EMBL" id="GLR17855.1"/>
    </source>
</evidence>
<feature type="transmembrane region" description="Helical" evidence="1">
    <location>
        <begin position="160"/>
        <end position="181"/>
    </location>
</feature>
<dbReference type="PANTHER" id="PTHR39419">
    <property type="entry name" value="SLL0814 PROTEIN"/>
    <property type="match status" value="1"/>
</dbReference>
<reference evidence="2" key="1">
    <citation type="journal article" date="2014" name="Int. J. Syst. Evol. Microbiol.">
        <title>Complete genome sequence of Corynebacterium casei LMG S-19264T (=DSM 44701T), isolated from a smear-ripened cheese.</title>
        <authorList>
            <consortium name="US DOE Joint Genome Institute (JGI-PGF)"/>
            <person name="Walter F."/>
            <person name="Albersmeier A."/>
            <person name="Kalinowski J."/>
            <person name="Ruckert C."/>
        </authorList>
    </citation>
    <scope>NUCLEOTIDE SEQUENCE</scope>
    <source>
        <strain evidence="2">NBRC 108769</strain>
    </source>
</reference>
<feature type="transmembrane region" description="Helical" evidence="1">
    <location>
        <begin position="99"/>
        <end position="121"/>
    </location>
</feature>
<reference evidence="2" key="2">
    <citation type="submission" date="2023-01" db="EMBL/GenBank/DDBJ databases">
        <title>Draft genome sequence of Portibacter lacus strain NBRC 108769.</title>
        <authorList>
            <person name="Sun Q."/>
            <person name="Mori K."/>
        </authorList>
    </citation>
    <scope>NUCLEOTIDE SEQUENCE</scope>
    <source>
        <strain evidence="2">NBRC 108769</strain>
    </source>
</reference>
<name>A0AA37STQ7_9BACT</name>
<evidence type="ECO:0000313" key="3">
    <source>
        <dbReference type="Proteomes" id="UP001156666"/>
    </source>
</evidence>
<dbReference type="PANTHER" id="PTHR39419:SF1">
    <property type="entry name" value="SLL0814 PROTEIN"/>
    <property type="match status" value="1"/>
</dbReference>
<feature type="transmembrane region" description="Helical" evidence="1">
    <location>
        <begin position="6"/>
        <end position="25"/>
    </location>
</feature>
<accession>A0AA37STQ7</accession>
<evidence type="ECO:0000256" key="1">
    <source>
        <dbReference type="SAM" id="Phobius"/>
    </source>
</evidence>
<proteinExistence type="predicted"/>
<dbReference type="InterPro" id="IPR007354">
    <property type="entry name" value="CruF-like"/>
</dbReference>
<organism evidence="2 3">
    <name type="scientific">Portibacter lacus</name>
    <dbReference type="NCBI Taxonomy" id="1099794"/>
    <lineage>
        <taxon>Bacteria</taxon>
        <taxon>Pseudomonadati</taxon>
        <taxon>Bacteroidota</taxon>
        <taxon>Saprospiria</taxon>
        <taxon>Saprospirales</taxon>
        <taxon>Haliscomenobacteraceae</taxon>
        <taxon>Portibacter</taxon>
    </lineage>
</organism>
<dbReference type="AlphaFoldDB" id="A0AA37STQ7"/>
<dbReference type="Pfam" id="PF04240">
    <property type="entry name" value="Caroten_synth"/>
    <property type="match status" value="1"/>
</dbReference>
<comment type="caution">
    <text evidence="2">The sequence shown here is derived from an EMBL/GenBank/DDBJ whole genome shotgun (WGS) entry which is preliminary data.</text>
</comment>
<feature type="transmembrane region" description="Helical" evidence="1">
    <location>
        <begin position="133"/>
        <end position="153"/>
    </location>
</feature>
<keyword evidence="3" id="KW-1185">Reference proteome</keyword>
<feature type="transmembrane region" description="Helical" evidence="1">
    <location>
        <begin position="70"/>
        <end position="87"/>
    </location>
</feature>
<gene>
    <name evidence="2" type="ORF">GCM10007940_24700</name>
</gene>
<feature type="transmembrane region" description="Helical" evidence="1">
    <location>
        <begin position="37"/>
        <end position="58"/>
    </location>
</feature>
<keyword evidence="1" id="KW-0472">Membrane</keyword>
<sequence>MGYEEWFISLTPVNLAVSLFVILWVEEWKAERLLPLVIPFSIGMIAEILGVNYGFFFGDYTYGENLGPKVLGVPWFIGINWAILTYCSANISRRITKNLTLSSIIAAAIMVTFDVLIELVAPRFDFWEFKNGIIPLRNYISWFAFGFLANFLFQKFNPKGNGVLATNILLAFTLFFLVFVFF</sequence>
<dbReference type="EMBL" id="BSOH01000014">
    <property type="protein sequence ID" value="GLR17855.1"/>
    <property type="molecule type" value="Genomic_DNA"/>
</dbReference>
<keyword evidence="1" id="KW-1133">Transmembrane helix</keyword>
<dbReference type="Proteomes" id="UP001156666">
    <property type="component" value="Unassembled WGS sequence"/>
</dbReference>
<keyword evidence="1" id="KW-0812">Transmembrane</keyword>
<protein>
    <recommendedName>
        <fullName evidence="4">Carotenoid biosynthesis protein</fullName>
    </recommendedName>
</protein>